<dbReference type="GO" id="GO:0016020">
    <property type="term" value="C:membrane"/>
    <property type="evidence" value="ECO:0007669"/>
    <property type="project" value="GOC"/>
</dbReference>
<feature type="domain" description="Neutral/alkaline non-lysosomal ceramidase C-terminal" evidence="10">
    <location>
        <begin position="530"/>
        <end position="699"/>
    </location>
</feature>
<evidence type="ECO:0000256" key="4">
    <source>
        <dbReference type="ARBA" id="ARBA00022801"/>
    </source>
</evidence>
<keyword evidence="4 7" id="KW-0378">Hydrolase</keyword>
<evidence type="ECO:0000256" key="8">
    <source>
        <dbReference type="SAM" id="SignalP"/>
    </source>
</evidence>
<feature type="active site" description="Nucleophile" evidence="5">
    <location>
        <position position="272"/>
    </location>
</feature>
<evidence type="ECO:0000256" key="3">
    <source>
        <dbReference type="ARBA" id="ARBA00019235"/>
    </source>
</evidence>
<evidence type="ECO:0000256" key="7">
    <source>
        <dbReference type="RuleBase" id="RU366019"/>
    </source>
</evidence>
<dbReference type="PANTHER" id="PTHR12670">
    <property type="entry name" value="CERAMIDASE"/>
    <property type="match status" value="1"/>
</dbReference>
<dbReference type="EMBL" id="HBUF01539664">
    <property type="protein sequence ID" value="CAG6754595.1"/>
    <property type="molecule type" value="Transcribed_RNA"/>
</dbReference>
<dbReference type="EMBL" id="HBUF01539663">
    <property type="protein sequence ID" value="CAG6754594.1"/>
    <property type="molecule type" value="Transcribed_RNA"/>
</dbReference>
<dbReference type="InterPro" id="IPR006823">
    <property type="entry name" value="Ceramidase_alk"/>
</dbReference>
<dbReference type="InterPro" id="IPR031331">
    <property type="entry name" value="NEUT/ALK_ceramidase_C"/>
</dbReference>
<dbReference type="Gene3D" id="2.60.40.2300">
    <property type="entry name" value="Neutral/alkaline non-lysosomal ceramidase, C-terminal domain"/>
    <property type="match status" value="1"/>
</dbReference>
<keyword evidence="7" id="KW-0746">Sphingolipid metabolism</keyword>
<evidence type="ECO:0000256" key="6">
    <source>
        <dbReference type="PIRSR" id="PIRSR606823-2"/>
    </source>
</evidence>
<proteinExistence type="inferred from homology"/>
<protein>
    <recommendedName>
        <fullName evidence="3 7">Neutral ceramidase</fullName>
        <ecNumber evidence="2 7">3.5.1.23</ecNumber>
    </recommendedName>
</protein>
<dbReference type="InterPro" id="IPR038445">
    <property type="entry name" value="NCDase_C_sf"/>
</dbReference>
<dbReference type="PANTHER" id="PTHR12670:SF1">
    <property type="entry name" value="NEUTRAL CERAMIDASE"/>
    <property type="match status" value="1"/>
</dbReference>
<accession>A0A8D8ZVX0</accession>
<dbReference type="InterPro" id="IPR031329">
    <property type="entry name" value="NEUT/ALK_ceramidase_N"/>
</dbReference>
<keyword evidence="8" id="KW-0732">Signal</keyword>
<keyword evidence="6" id="KW-0479">Metal-binding</keyword>
<feature type="binding site" evidence="6">
    <location>
        <position position="462"/>
    </location>
    <ligand>
        <name>Zn(2+)</name>
        <dbReference type="ChEBI" id="CHEBI:29105"/>
    </ligand>
</feature>
<name>A0A8D8ZVX0_9HEMI</name>
<keyword evidence="7" id="KW-0443">Lipid metabolism</keyword>
<comment type="similarity">
    <text evidence="1 7">Belongs to the neutral ceramidase family.</text>
</comment>
<dbReference type="EC" id="3.5.1.23" evidence="2 7"/>
<dbReference type="Pfam" id="PF04734">
    <property type="entry name" value="Ceramidase_alk"/>
    <property type="match status" value="1"/>
</dbReference>
<evidence type="ECO:0000259" key="10">
    <source>
        <dbReference type="Pfam" id="PF17048"/>
    </source>
</evidence>
<dbReference type="GO" id="GO:0042759">
    <property type="term" value="P:long-chain fatty acid biosynthetic process"/>
    <property type="evidence" value="ECO:0007669"/>
    <property type="project" value="TreeGrafter"/>
</dbReference>
<reference evidence="11" key="1">
    <citation type="submission" date="2021-05" db="EMBL/GenBank/DDBJ databases">
        <authorList>
            <person name="Alioto T."/>
            <person name="Alioto T."/>
            <person name="Gomez Garrido J."/>
        </authorList>
    </citation>
    <scope>NUCLEOTIDE SEQUENCE</scope>
</reference>
<evidence type="ECO:0000256" key="2">
    <source>
        <dbReference type="ARBA" id="ARBA00011891"/>
    </source>
</evidence>
<feature type="domain" description="Neutral/alkaline non-lysosomal ceramidase N-terminal" evidence="9">
    <location>
        <begin position="20"/>
        <end position="527"/>
    </location>
</feature>
<feature type="chain" id="PRO_5033672369" description="Neutral ceramidase" evidence="8">
    <location>
        <begin position="20"/>
        <end position="705"/>
    </location>
</feature>
<dbReference type="AlphaFoldDB" id="A0A8D8ZVX0"/>
<dbReference type="GO" id="GO:0046872">
    <property type="term" value="F:metal ion binding"/>
    <property type="evidence" value="ECO:0007669"/>
    <property type="project" value="UniProtKB-KW"/>
</dbReference>
<feature type="binding site" evidence="6">
    <location>
        <position position="221"/>
    </location>
    <ligand>
        <name>Zn(2+)</name>
        <dbReference type="ChEBI" id="CHEBI:29105"/>
    </ligand>
</feature>
<dbReference type="GO" id="GO:0046512">
    <property type="term" value="P:sphingosine biosynthetic process"/>
    <property type="evidence" value="ECO:0007669"/>
    <property type="project" value="TreeGrafter"/>
</dbReference>
<feature type="binding site" evidence="6">
    <location>
        <position position="112"/>
    </location>
    <ligand>
        <name>Zn(2+)</name>
        <dbReference type="ChEBI" id="CHEBI:29105"/>
    </ligand>
</feature>
<evidence type="ECO:0000256" key="5">
    <source>
        <dbReference type="PIRSR" id="PIRSR606823-1"/>
    </source>
</evidence>
<comment type="catalytic activity">
    <reaction evidence="7">
        <text>an N-acylsphing-4-enine + H2O = sphing-4-enine + a fatty acid</text>
        <dbReference type="Rhea" id="RHEA:20856"/>
        <dbReference type="ChEBI" id="CHEBI:15377"/>
        <dbReference type="ChEBI" id="CHEBI:28868"/>
        <dbReference type="ChEBI" id="CHEBI:52639"/>
        <dbReference type="ChEBI" id="CHEBI:57756"/>
        <dbReference type="EC" id="3.5.1.23"/>
    </reaction>
</comment>
<comment type="cofactor">
    <cofactor evidence="6">
        <name>Zn(2+)</name>
        <dbReference type="ChEBI" id="CHEBI:29105"/>
    </cofactor>
    <text evidence="6">Binds 1 zinc ion per subunit.</text>
</comment>
<dbReference type="GO" id="GO:0017040">
    <property type="term" value="F:N-acylsphingosine amidohydrolase activity"/>
    <property type="evidence" value="ECO:0007669"/>
    <property type="project" value="UniProtKB-UniRule"/>
</dbReference>
<sequence length="705" mass="78154">MLQSTLVLILVIILQSAQSYLLGVGRADVTGPSADVPFMGYAKMEQKGAGIHLRLFSRAFIIDDGEKRIVFVSVDAGMIGNNIRHEVLDLLHSKYNLSQVYTQDNVLLSGTHTHSAPGGFLMDFMFDLNSLGFVPDTFNAMVRGITLSILRAHDNLQEGRLFVSKGELLNANINRSPTAYLQNPEEERMRYEHDTDKSMVQLQFISSSNKPLGVINWFAVHPTSMNNTNHLVSSDNVGYAAILLEQKINPDSLIGKGKFVAAFASSNLGDVSPNIKGAKCVKTGTECHEVTSSCHVAGDVCIASGPGVDMFDSTRIIAERMYTKALELFDSRQEEVVGQIDYVHRYIRPFDETAEYRNTSTGETKQVKGCVPALGHSFAAGTTDGPGAFDFKQGTTNPMNPLWNLVTNLLATPSADQVACHKPKPILLDTGEMNVPYQWSPRTVSTQLFRLGHLALVGVPGELTTMAGRRLRRALQDEMGLLVESDVIIAGLANTYADYVTTPEEYQVQRYEGASTIYGPHTLTIYISQFVKMAQHLAGSRSLPAVSVVPENIKDQVISFLPEPLFDKAPSGKQFGQCIQQPPTRVNVNEDVRVKFISGHPRNNLLTEKSYLTIERLTESEGGNSTWRVVATDANWDTKFLWRRTSVLPIYSEAEVRWQTSDTYPEGTYRIRHFGVSKEWSFGGTKKIKYSGKTKTFQLTKDTKK</sequence>
<feature type="binding site" evidence="6">
    <location>
        <position position="499"/>
    </location>
    <ligand>
        <name>Zn(2+)</name>
        <dbReference type="ChEBI" id="CHEBI:29105"/>
    </ligand>
</feature>
<organism evidence="11">
    <name type="scientific">Cacopsylla melanoneura</name>
    <dbReference type="NCBI Taxonomy" id="428564"/>
    <lineage>
        <taxon>Eukaryota</taxon>
        <taxon>Metazoa</taxon>
        <taxon>Ecdysozoa</taxon>
        <taxon>Arthropoda</taxon>
        <taxon>Hexapoda</taxon>
        <taxon>Insecta</taxon>
        <taxon>Pterygota</taxon>
        <taxon>Neoptera</taxon>
        <taxon>Paraneoptera</taxon>
        <taxon>Hemiptera</taxon>
        <taxon>Sternorrhyncha</taxon>
        <taxon>Psylloidea</taxon>
        <taxon>Psyllidae</taxon>
        <taxon>Psyllinae</taxon>
        <taxon>Cacopsylla</taxon>
    </lineage>
</organism>
<keyword evidence="6" id="KW-0862">Zinc</keyword>
<dbReference type="EMBL" id="HBUF01539662">
    <property type="protein sequence ID" value="CAG6754593.1"/>
    <property type="molecule type" value="Transcribed_RNA"/>
</dbReference>
<dbReference type="Pfam" id="PF17048">
    <property type="entry name" value="Ceramidse_alk_C"/>
    <property type="match status" value="1"/>
</dbReference>
<evidence type="ECO:0000259" key="9">
    <source>
        <dbReference type="Pfam" id="PF04734"/>
    </source>
</evidence>
<feature type="signal peptide" evidence="8">
    <location>
        <begin position="1"/>
        <end position="19"/>
    </location>
</feature>
<evidence type="ECO:0000256" key="1">
    <source>
        <dbReference type="ARBA" id="ARBA00009835"/>
    </source>
</evidence>
<dbReference type="GO" id="GO:0005576">
    <property type="term" value="C:extracellular region"/>
    <property type="evidence" value="ECO:0007669"/>
    <property type="project" value="TreeGrafter"/>
</dbReference>
<dbReference type="GO" id="GO:0046514">
    <property type="term" value="P:ceramide catabolic process"/>
    <property type="evidence" value="ECO:0007669"/>
    <property type="project" value="InterPro"/>
</dbReference>
<evidence type="ECO:0000313" key="11">
    <source>
        <dbReference type="EMBL" id="CAG6754595.1"/>
    </source>
</evidence>